<evidence type="ECO:0000313" key="1">
    <source>
        <dbReference type="EMBL" id="KAK4535867.1"/>
    </source>
</evidence>
<gene>
    <name evidence="1" type="ORF">CDCA_CDCA06G1892</name>
</gene>
<protein>
    <submittedName>
        <fullName evidence="1">Uncharacterized protein</fullName>
    </submittedName>
</protein>
<keyword evidence="2" id="KW-1185">Reference proteome</keyword>
<reference evidence="1 2" key="1">
    <citation type="submission" date="2022-07" db="EMBL/GenBank/DDBJ databases">
        <title>Genome-wide signatures of adaptation to extreme environments.</title>
        <authorList>
            <person name="Cho C.H."/>
            <person name="Yoon H.S."/>
        </authorList>
    </citation>
    <scope>NUCLEOTIDE SEQUENCE [LARGE SCALE GENOMIC DNA]</scope>
    <source>
        <strain evidence="1 2">DBV 063 E5</strain>
    </source>
</reference>
<comment type="caution">
    <text evidence="1">The sequence shown here is derived from an EMBL/GenBank/DDBJ whole genome shotgun (WGS) entry which is preliminary data.</text>
</comment>
<proteinExistence type="predicted"/>
<evidence type="ECO:0000313" key="2">
    <source>
        <dbReference type="Proteomes" id="UP001301350"/>
    </source>
</evidence>
<accession>A0AAV9IUE1</accession>
<dbReference type="Proteomes" id="UP001301350">
    <property type="component" value="Unassembled WGS sequence"/>
</dbReference>
<name>A0AAV9IUE1_CYACA</name>
<dbReference type="EMBL" id="JANCYW010000006">
    <property type="protein sequence ID" value="KAK4535867.1"/>
    <property type="molecule type" value="Genomic_DNA"/>
</dbReference>
<dbReference type="AlphaFoldDB" id="A0AAV9IUE1"/>
<organism evidence="1 2">
    <name type="scientific">Cyanidium caldarium</name>
    <name type="common">Red alga</name>
    <dbReference type="NCBI Taxonomy" id="2771"/>
    <lineage>
        <taxon>Eukaryota</taxon>
        <taxon>Rhodophyta</taxon>
        <taxon>Bangiophyceae</taxon>
        <taxon>Cyanidiales</taxon>
        <taxon>Cyanidiaceae</taxon>
        <taxon>Cyanidium</taxon>
    </lineage>
</organism>
<sequence length="192" mass="20768">MDTGILFSSSSEAFGVDVRYEYTVNDKTTLVLRGVANRERANVASATAGESLRASLVHNYKAGNDDWPVAVKLVAWAGQGKNLSKWGVKAIATKELQVDEDTVAEAKLAVSNRALADQRNILLTGTLKRKFTIADDEWMAGLQCSTEGRCALGVQNGMLSVQKVLSKGGKTGEPGEWRAKYTLSGKPPKLFF</sequence>